<dbReference type="Gene3D" id="3.20.20.100">
    <property type="entry name" value="NADP-dependent oxidoreductase domain"/>
    <property type="match status" value="1"/>
</dbReference>
<evidence type="ECO:0000256" key="3">
    <source>
        <dbReference type="ARBA" id="ARBA00023002"/>
    </source>
</evidence>
<dbReference type="InterPro" id="IPR023210">
    <property type="entry name" value="NADP_OxRdtase_dom"/>
</dbReference>
<feature type="domain" description="NADP-dependent oxidoreductase" evidence="4">
    <location>
        <begin position="33"/>
        <end position="89"/>
    </location>
</feature>
<dbReference type="InterPro" id="IPR050523">
    <property type="entry name" value="AKR_Detox_Biosynth"/>
</dbReference>
<evidence type="ECO:0000256" key="2">
    <source>
        <dbReference type="ARBA" id="ARBA00022857"/>
    </source>
</evidence>
<protein>
    <submittedName>
        <fullName evidence="5">NADP-dependent oxidoreductase domain-containing protein</fullName>
    </submittedName>
</protein>
<keyword evidence="3" id="KW-0560">Oxidoreductase</keyword>
<dbReference type="GeneID" id="85330148"/>
<comment type="caution">
    <text evidence="5">The sequence shown here is derived from an EMBL/GenBank/DDBJ whole genome shotgun (WGS) entry which is preliminary data.</text>
</comment>
<dbReference type="EMBL" id="JAUIRO010000008">
    <property type="protein sequence ID" value="KAK0703555.1"/>
    <property type="molecule type" value="Genomic_DNA"/>
</dbReference>
<sequence>MSIPAGIQESLKNTKRKYHQMGTNGLRVSVPIFGCGDLGDPRIISWAIQEDEELPLLKAAYDRGLNMWDTSNIYSHGASGTLIGKAIKNRAAIFNQASASLARLDTSYIDLLQIHRFDTTTLIEEKRGWPMSHVPLAWLNKRLTSPVVGFSSIARMDELLESGGKVLTDREENYLKELYLPKAIRGHV</sequence>
<evidence type="ECO:0000259" key="4">
    <source>
        <dbReference type="Pfam" id="PF00248"/>
    </source>
</evidence>
<dbReference type="PANTHER" id="PTHR43364:SF9">
    <property type="entry name" value="OXIDOREDUCTASE"/>
    <property type="match status" value="1"/>
</dbReference>
<comment type="similarity">
    <text evidence="1">Belongs to the aldo/keto reductase family.</text>
</comment>
<name>A0AA39ZU51_9PEZI</name>
<organism evidence="5 6">
    <name type="scientific">Lasiosphaeria miniovina</name>
    <dbReference type="NCBI Taxonomy" id="1954250"/>
    <lineage>
        <taxon>Eukaryota</taxon>
        <taxon>Fungi</taxon>
        <taxon>Dikarya</taxon>
        <taxon>Ascomycota</taxon>
        <taxon>Pezizomycotina</taxon>
        <taxon>Sordariomycetes</taxon>
        <taxon>Sordariomycetidae</taxon>
        <taxon>Sordariales</taxon>
        <taxon>Lasiosphaeriaceae</taxon>
        <taxon>Lasiosphaeria</taxon>
    </lineage>
</organism>
<dbReference type="Proteomes" id="UP001172101">
    <property type="component" value="Unassembled WGS sequence"/>
</dbReference>
<dbReference type="PANTHER" id="PTHR43364">
    <property type="entry name" value="NADH-SPECIFIC METHYLGLYOXAL REDUCTASE-RELATED"/>
    <property type="match status" value="1"/>
</dbReference>
<keyword evidence="6" id="KW-1185">Reference proteome</keyword>
<dbReference type="GO" id="GO:0016491">
    <property type="term" value="F:oxidoreductase activity"/>
    <property type="evidence" value="ECO:0007669"/>
    <property type="project" value="UniProtKB-KW"/>
</dbReference>
<proteinExistence type="inferred from homology"/>
<dbReference type="InterPro" id="IPR036812">
    <property type="entry name" value="NAD(P)_OxRdtase_dom_sf"/>
</dbReference>
<accession>A0AA39ZU51</accession>
<evidence type="ECO:0000313" key="5">
    <source>
        <dbReference type="EMBL" id="KAK0703555.1"/>
    </source>
</evidence>
<dbReference type="SUPFAM" id="SSF51430">
    <property type="entry name" value="NAD(P)-linked oxidoreductase"/>
    <property type="match status" value="1"/>
</dbReference>
<dbReference type="RefSeq" id="XP_060290414.1">
    <property type="nucleotide sequence ID" value="XM_060446878.1"/>
</dbReference>
<evidence type="ECO:0000313" key="6">
    <source>
        <dbReference type="Proteomes" id="UP001172101"/>
    </source>
</evidence>
<reference evidence="5" key="1">
    <citation type="submission" date="2023-06" db="EMBL/GenBank/DDBJ databases">
        <title>Genome-scale phylogeny and comparative genomics of the fungal order Sordariales.</title>
        <authorList>
            <consortium name="Lawrence Berkeley National Laboratory"/>
            <person name="Hensen N."/>
            <person name="Bonometti L."/>
            <person name="Westerberg I."/>
            <person name="Brannstrom I.O."/>
            <person name="Guillou S."/>
            <person name="Cros-Aarteil S."/>
            <person name="Calhoun S."/>
            <person name="Haridas S."/>
            <person name="Kuo A."/>
            <person name="Mondo S."/>
            <person name="Pangilinan J."/>
            <person name="Riley R."/>
            <person name="LaButti K."/>
            <person name="Andreopoulos B."/>
            <person name="Lipzen A."/>
            <person name="Chen C."/>
            <person name="Yanf M."/>
            <person name="Daum C."/>
            <person name="Ng V."/>
            <person name="Clum A."/>
            <person name="Steindorff A."/>
            <person name="Ohm R."/>
            <person name="Martin F."/>
            <person name="Silar P."/>
            <person name="Natvig D."/>
            <person name="Lalanne C."/>
            <person name="Gautier V."/>
            <person name="Ament-velasquez S.L."/>
            <person name="Kruys A."/>
            <person name="Hutchinson M.I."/>
            <person name="Powell A.J."/>
            <person name="Barry K."/>
            <person name="Miller A.N."/>
            <person name="Grigoriev I.V."/>
            <person name="Debuchy R."/>
            <person name="Gladieux P."/>
            <person name="Thoren M.H."/>
            <person name="Johannesson H."/>
        </authorList>
    </citation>
    <scope>NUCLEOTIDE SEQUENCE</scope>
    <source>
        <strain evidence="5">SMH2392-1A</strain>
    </source>
</reference>
<keyword evidence="2" id="KW-0521">NADP</keyword>
<dbReference type="AlphaFoldDB" id="A0AA39ZU51"/>
<evidence type="ECO:0000256" key="1">
    <source>
        <dbReference type="ARBA" id="ARBA00007905"/>
    </source>
</evidence>
<gene>
    <name evidence="5" type="ORF">B0T26DRAFT_793337</name>
</gene>
<dbReference type="Pfam" id="PF00248">
    <property type="entry name" value="Aldo_ket_red"/>
    <property type="match status" value="1"/>
</dbReference>